<feature type="transmembrane region" description="Helical" evidence="1">
    <location>
        <begin position="26"/>
        <end position="43"/>
    </location>
</feature>
<reference evidence="2 3" key="2">
    <citation type="submission" date="2018-11" db="EMBL/GenBank/DDBJ databases">
        <authorList>
            <consortium name="Pathogen Informatics"/>
        </authorList>
    </citation>
    <scope>NUCLEOTIDE SEQUENCE [LARGE SCALE GENOMIC DNA]</scope>
</reference>
<keyword evidence="1" id="KW-1133">Transmembrane helix</keyword>
<reference evidence="4" key="1">
    <citation type="submission" date="2016-06" db="UniProtKB">
        <authorList>
            <consortium name="WormBaseParasite"/>
        </authorList>
    </citation>
    <scope>IDENTIFICATION</scope>
</reference>
<gene>
    <name evidence="2" type="ORF">GPUH_LOCUS12530</name>
</gene>
<proteinExistence type="predicted"/>
<dbReference type="EMBL" id="UYRT01079390">
    <property type="protein sequence ID" value="VDN20615.1"/>
    <property type="molecule type" value="Genomic_DNA"/>
</dbReference>
<dbReference type="AlphaFoldDB" id="A0A183DUY9"/>
<evidence type="ECO:0000313" key="4">
    <source>
        <dbReference type="WBParaSite" id="GPUH_0001254401-mRNA-1"/>
    </source>
</evidence>
<dbReference type="Proteomes" id="UP000271098">
    <property type="component" value="Unassembled WGS sequence"/>
</dbReference>
<evidence type="ECO:0000313" key="3">
    <source>
        <dbReference type="Proteomes" id="UP000271098"/>
    </source>
</evidence>
<keyword evidence="3" id="KW-1185">Reference proteome</keyword>
<keyword evidence="1" id="KW-0472">Membrane</keyword>
<evidence type="ECO:0000256" key="1">
    <source>
        <dbReference type="SAM" id="Phobius"/>
    </source>
</evidence>
<evidence type="ECO:0000313" key="2">
    <source>
        <dbReference type="EMBL" id="VDN20615.1"/>
    </source>
</evidence>
<dbReference type="WBParaSite" id="GPUH_0001254401-mRNA-1">
    <property type="protein sequence ID" value="GPUH_0001254401-mRNA-1"/>
    <property type="gene ID" value="GPUH_0001254401"/>
</dbReference>
<accession>A0A183DUY9</accession>
<name>A0A183DUY9_9BILA</name>
<protein>
    <submittedName>
        <fullName evidence="2 4">Uncharacterized protein</fullName>
    </submittedName>
</protein>
<keyword evidence="1" id="KW-0812">Transmembrane</keyword>
<sequence length="66" mass="7789">MDASAAAAPPQEYLDAIGSTQYRRNVFISFWCSFAALCIYFWFSRRDYNGFLNAPKYENFYCFTDR</sequence>
<organism evidence="4">
    <name type="scientific">Gongylonema pulchrum</name>
    <dbReference type="NCBI Taxonomy" id="637853"/>
    <lineage>
        <taxon>Eukaryota</taxon>
        <taxon>Metazoa</taxon>
        <taxon>Ecdysozoa</taxon>
        <taxon>Nematoda</taxon>
        <taxon>Chromadorea</taxon>
        <taxon>Rhabditida</taxon>
        <taxon>Spirurina</taxon>
        <taxon>Spiruromorpha</taxon>
        <taxon>Spiruroidea</taxon>
        <taxon>Gongylonematidae</taxon>
        <taxon>Gongylonema</taxon>
    </lineage>
</organism>